<dbReference type="Gene3D" id="3.50.50.60">
    <property type="entry name" value="FAD/NAD(P)-binding domain"/>
    <property type="match status" value="2"/>
</dbReference>
<name>A0AA94HMC5_9MICO</name>
<dbReference type="InterPro" id="IPR036188">
    <property type="entry name" value="FAD/NAD-bd_sf"/>
</dbReference>
<keyword evidence="8" id="KW-0521">NADP</keyword>
<dbReference type="PRINTS" id="PR00368">
    <property type="entry name" value="FADPNR"/>
</dbReference>
<evidence type="ECO:0000313" key="11">
    <source>
        <dbReference type="Proteomes" id="UP000198506"/>
    </source>
</evidence>
<comment type="similarity">
    <text evidence="7">Belongs to the class-II pyridine nucleotide-disulfide oxidoreductase family.</text>
</comment>
<keyword evidence="11" id="KW-1185">Reference proteome</keyword>
<dbReference type="AlphaFoldDB" id="A0AA94HMC5"/>
<dbReference type="InterPro" id="IPR050097">
    <property type="entry name" value="Ferredoxin-NADP_redctase_2"/>
</dbReference>
<sequence length="324" mass="34334">MHDVIIIGSGPAGYTAAIYAARANLQPIVLASSVEMGGDLMTTTDVENFPGFPDGVQGPDLMFAMQQQAEKFGADVRMQDATELELDGEIKRVHVGDEVLEARTVIFATGSAYRKLGIAGEEPLSGHGVSWCATCDGFFFKQKQLIVVGGGDSAMEEATFLTKFADKVTIVHRSENFRASEVMLERARQDEKIEFLPNTVIEEINGTEVNGTDQVSGVTLRDTVSGSTWEMPIDGVFVAIGSDPRTHLVHGKLELTSEGTIAVEGRSSRTSVSGVFAAGDVIDPTYRQAITAAGSGTVAALDAQHHLAAHPAPALVATPTEAAL</sequence>
<dbReference type="RefSeq" id="WP_092917231.1">
    <property type="nucleotide sequence ID" value="NZ_FOZN01000002.1"/>
</dbReference>
<accession>A0AA94HMC5</accession>
<evidence type="ECO:0000256" key="2">
    <source>
        <dbReference type="ARBA" id="ARBA00022827"/>
    </source>
</evidence>
<dbReference type="PRINTS" id="PR00469">
    <property type="entry name" value="PNDRDTASEII"/>
</dbReference>
<dbReference type="PANTHER" id="PTHR48105">
    <property type="entry name" value="THIOREDOXIN REDUCTASE 1-RELATED-RELATED"/>
    <property type="match status" value="1"/>
</dbReference>
<dbReference type="InterPro" id="IPR005982">
    <property type="entry name" value="Thioredox_Rdtase"/>
</dbReference>
<protein>
    <recommendedName>
        <fullName evidence="7">Thioredoxin reductase</fullName>
        <ecNumber evidence="7">1.8.1.9</ecNumber>
    </recommendedName>
</protein>
<dbReference type="GO" id="GO:0005737">
    <property type="term" value="C:cytoplasm"/>
    <property type="evidence" value="ECO:0007669"/>
    <property type="project" value="InterPro"/>
</dbReference>
<evidence type="ECO:0000259" key="9">
    <source>
        <dbReference type="Pfam" id="PF07992"/>
    </source>
</evidence>
<dbReference type="EMBL" id="FOZN01000002">
    <property type="protein sequence ID" value="SFS10517.1"/>
    <property type="molecule type" value="Genomic_DNA"/>
</dbReference>
<keyword evidence="1 7" id="KW-0285">Flavoprotein</keyword>
<dbReference type="GO" id="GO:0019430">
    <property type="term" value="P:removal of superoxide radicals"/>
    <property type="evidence" value="ECO:0007669"/>
    <property type="project" value="UniProtKB-UniRule"/>
</dbReference>
<evidence type="ECO:0000256" key="7">
    <source>
        <dbReference type="RuleBase" id="RU003880"/>
    </source>
</evidence>
<dbReference type="PROSITE" id="PS00573">
    <property type="entry name" value="PYRIDINE_REDOX_2"/>
    <property type="match status" value="1"/>
</dbReference>
<evidence type="ECO:0000313" key="10">
    <source>
        <dbReference type="EMBL" id="SFS10517.1"/>
    </source>
</evidence>
<organism evidence="10 11">
    <name type="scientific">Agrococcus baldri</name>
    <dbReference type="NCBI Taxonomy" id="153730"/>
    <lineage>
        <taxon>Bacteria</taxon>
        <taxon>Bacillati</taxon>
        <taxon>Actinomycetota</taxon>
        <taxon>Actinomycetes</taxon>
        <taxon>Micrococcales</taxon>
        <taxon>Microbacteriaceae</taxon>
        <taxon>Agrococcus</taxon>
    </lineage>
</organism>
<dbReference type="InterPro" id="IPR008255">
    <property type="entry name" value="Pyr_nucl-diS_OxRdtase_2_AS"/>
</dbReference>
<comment type="caution">
    <text evidence="10">The sequence shown here is derived from an EMBL/GenBank/DDBJ whole genome shotgun (WGS) entry which is preliminary data.</text>
</comment>
<dbReference type="GO" id="GO:0004791">
    <property type="term" value="F:thioredoxin-disulfide reductase (NADPH) activity"/>
    <property type="evidence" value="ECO:0007669"/>
    <property type="project" value="UniProtKB-UniRule"/>
</dbReference>
<evidence type="ECO:0000256" key="4">
    <source>
        <dbReference type="ARBA" id="ARBA00023157"/>
    </source>
</evidence>
<keyword evidence="4" id="KW-1015">Disulfide bond</keyword>
<comment type="catalytic activity">
    <reaction evidence="6 7">
        <text>[thioredoxin]-dithiol + NADP(+) = [thioredoxin]-disulfide + NADPH + H(+)</text>
        <dbReference type="Rhea" id="RHEA:20345"/>
        <dbReference type="Rhea" id="RHEA-COMP:10698"/>
        <dbReference type="Rhea" id="RHEA-COMP:10700"/>
        <dbReference type="ChEBI" id="CHEBI:15378"/>
        <dbReference type="ChEBI" id="CHEBI:29950"/>
        <dbReference type="ChEBI" id="CHEBI:50058"/>
        <dbReference type="ChEBI" id="CHEBI:57783"/>
        <dbReference type="ChEBI" id="CHEBI:58349"/>
        <dbReference type="EC" id="1.8.1.9"/>
    </reaction>
</comment>
<evidence type="ECO:0000256" key="1">
    <source>
        <dbReference type="ARBA" id="ARBA00022630"/>
    </source>
</evidence>
<dbReference type="SUPFAM" id="SSF51905">
    <property type="entry name" value="FAD/NAD(P)-binding domain"/>
    <property type="match status" value="1"/>
</dbReference>
<comment type="cofactor">
    <cofactor evidence="8">
        <name>FAD</name>
        <dbReference type="ChEBI" id="CHEBI:57692"/>
    </cofactor>
    <text evidence="8">Binds 1 FAD per subunit.</text>
</comment>
<dbReference type="Pfam" id="PF07992">
    <property type="entry name" value="Pyr_redox_2"/>
    <property type="match status" value="1"/>
</dbReference>
<proteinExistence type="inferred from homology"/>
<dbReference type="NCBIfam" id="TIGR01292">
    <property type="entry name" value="TRX_reduct"/>
    <property type="match status" value="1"/>
</dbReference>
<dbReference type="InterPro" id="IPR023753">
    <property type="entry name" value="FAD/NAD-binding_dom"/>
</dbReference>
<evidence type="ECO:0000256" key="8">
    <source>
        <dbReference type="RuleBase" id="RU003881"/>
    </source>
</evidence>
<reference evidence="10 11" key="1">
    <citation type="submission" date="2016-10" db="EMBL/GenBank/DDBJ databases">
        <authorList>
            <person name="Varghese N."/>
            <person name="Submissions S."/>
        </authorList>
    </citation>
    <scope>NUCLEOTIDE SEQUENCE [LARGE SCALE GENOMIC DNA]</scope>
    <source>
        <strain evidence="10 11">IAM 15147</strain>
    </source>
</reference>
<evidence type="ECO:0000256" key="5">
    <source>
        <dbReference type="ARBA" id="ARBA00023284"/>
    </source>
</evidence>
<keyword evidence="3 7" id="KW-0560">Oxidoreductase</keyword>
<evidence type="ECO:0000256" key="6">
    <source>
        <dbReference type="ARBA" id="ARBA00048132"/>
    </source>
</evidence>
<keyword evidence="2 7" id="KW-0274">FAD</keyword>
<evidence type="ECO:0000256" key="3">
    <source>
        <dbReference type="ARBA" id="ARBA00023002"/>
    </source>
</evidence>
<dbReference type="EC" id="1.8.1.9" evidence="7"/>
<gene>
    <name evidence="10" type="ORF">SAMN04487783_1421</name>
</gene>
<feature type="domain" description="FAD/NAD(P)-binding" evidence="9">
    <location>
        <begin position="2"/>
        <end position="296"/>
    </location>
</feature>
<keyword evidence="5 7" id="KW-0676">Redox-active center</keyword>
<comment type="subunit">
    <text evidence="7">Homodimer.</text>
</comment>
<dbReference type="Proteomes" id="UP000198506">
    <property type="component" value="Unassembled WGS sequence"/>
</dbReference>